<reference evidence="1" key="1">
    <citation type="submission" date="2022-08" db="EMBL/GenBank/DDBJ databases">
        <authorList>
            <person name="Kallberg Y."/>
            <person name="Tangrot J."/>
            <person name="Rosling A."/>
        </authorList>
    </citation>
    <scope>NUCLEOTIDE SEQUENCE</scope>
    <source>
        <strain evidence="1">Wild A</strain>
    </source>
</reference>
<evidence type="ECO:0000313" key="2">
    <source>
        <dbReference type="Proteomes" id="UP001153678"/>
    </source>
</evidence>
<name>A0A9W4SRB2_9GLOM</name>
<sequence>MLFDVLILKYLEITDYSMWSFAGTLKYLAENVNYTSANLPEIKEAFCQHMQNRSTSCAFYKSVQRKAQKLCSNITLTLERPEIKKILKDQDIKNAREMYDKSVEFSVITDKSTKIEMCSKSYETFLRSGLNEDKENISDDNTKEDSDNNDVVIHETLTSSNSRLEKNSGYTLKHGHDDLDMTSASDAANKRSRIEAKNLLDESKYCSEEMLNLLRNFQTYCDHANNILTADDIMDLRPSSEFVLKFTDEADYSKLLKDVFDPIDQLFPEEAFEFLVEFFAEKLNDQQWQDKIETLINPETDQFFKQLKRFMFETLPIFFDSYAMNAENPLKNQEMEEDEYMNNYIHPILKKALARFSNIRYVPGNKAIEASAYRKSVTNQKGNADRSDGIVYTSNEKPYEICVIEGSKPYNTENGKEMADFLQNARAGKDIINFVITQEVKLKRALPVYFRGFMVHSFELSLRFYFMDYLGRYRIFEIETCEVPTDLTGVRLFPFLYRAVVTWALMIKNADREFQLLRNSKRSSRYSNAHNLRVLMQLSHNQARPGDKKSMKMDKII</sequence>
<dbReference type="EMBL" id="CAMKVN010001724">
    <property type="protein sequence ID" value="CAI2177730.1"/>
    <property type="molecule type" value="Genomic_DNA"/>
</dbReference>
<comment type="caution">
    <text evidence="1">The sequence shown here is derived from an EMBL/GenBank/DDBJ whole genome shotgun (WGS) entry which is preliminary data.</text>
</comment>
<dbReference type="Proteomes" id="UP001153678">
    <property type="component" value="Unassembled WGS sequence"/>
</dbReference>
<proteinExistence type="predicted"/>
<evidence type="ECO:0000313" key="1">
    <source>
        <dbReference type="EMBL" id="CAI2177730.1"/>
    </source>
</evidence>
<protein>
    <submittedName>
        <fullName evidence="1">11452_t:CDS:1</fullName>
    </submittedName>
</protein>
<gene>
    <name evidence="1" type="ORF">FWILDA_LOCUS8231</name>
</gene>
<dbReference type="OrthoDB" id="2429015at2759"/>
<accession>A0A9W4SRB2</accession>
<organism evidence="1 2">
    <name type="scientific">Funneliformis geosporum</name>
    <dbReference type="NCBI Taxonomy" id="1117311"/>
    <lineage>
        <taxon>Eukaryota</taxon>
        <taxon>Fungi</taxon>
        <taxon>Fungi incertae sedis</taxon>
        <taxon>Mucoromycota</taxon>
        <taxon>Glomeromycotina</taxon>
        <taxon>Glomeromycetes</taxon>
        <taxon>Glomerales</taxon>
        <taxon>Glomeraceae</taxon>
        <taxon>Funneliformis</taxon>
    </lineage>
</organism>
<keyword evidence="2" id="KW-1185">Reference proteome</keyword>
<dbReference type="AlphaFoldDB" id="A0A9W4SRB2"/>